<dbReference type="GO" id="GO:0032259">
    <property type="term" value="P:methylation"/>
    <property type="evidence" value="ECO:0007669"/>
    <property type="project" value="UniProtKB-KW"/>
</dbReference>
<dbReference type="GO" id="GO:0008170">
    <property type="term" value="F:N-methyltransferase activity"/>
    <property type="evidence" value="ECO:0007669"/>
    <property type="project" value="InterPro"/>
</dbReference>
<dbReference type="EMBL" id="BARU01045234">
    <property type="protein sequence ID" value="GAH85944.1"/>
    <property type="molecule type" value="Genomic_DNA"/>
</dbReference>
<dbReference type="Gene3D" id="3.40.50.150">
    <property type="entry name" value="Vaccinia Virus protein VP39"/>
    <property type="match status" value="1"/>
</dbReference>
<comment type="caution">
    <text evidence="4">The sequence shown here is derived from an EMBL/GenBank/DDBJ whole genome shotgun (WGS) entry which is preliminary data.</text>
</comment>
<evidence type="ECO:0000256" key="1">
    <source>
        <dbReference type="ARBA" id="ARBA00022603"/>
    </source>
</evidence>
<dbReference type="GO" id="GO:0003677">
    <property type="term" value="F:DNA binding"/>
    <property type="evidence" value="ECO:0007669"/>
    <property type="project" value="InterPro"/>
</dbReference>
<evidence type="ECO:0000256" key="2">
    <source>
        <dbReference type="ARBA" id="ARBA00022679"/>
    </source>
</evidence>
<dbReference type="SUPFAM" id="SSF53335">
    <property type="entry name" value="S-adenosyl-L-methionine-dependent methyltransferases"/>
    <property type="match status" value="1"/>
</dbReference>
<evidence type="ECO:0000313" key="4">
    <source>
        <dbReference type="EMBL" id="GAH85944.1"/>
    </source>
</evidence>
<dbReference type="AlphaFoldDB" id="X1K6S1"/>
<name>X1K6S1_9ZZZZ</name>
<keyword evidence="1" id="KW-0489">Methyltransferase</keyword>
<dbReference type="InterPro" id="IPR002941">
    <property type="entry name" value="DNA_methylase_N4/N6"/>
</dbReference>
<organism evidence="4">
    <name type="scientific">marine sediment metagenome</name>
    <dbReference type="NCBI Taxonomy" id="412755"/>
    <lineage>
        <taxon>unclassified sequences</taxon>
        <taxon>metagenomes</taxon>
        <taxon>ecological metagenomes</taxon>
    </lineage>
</organism>
<dbReference type="InterPro" id="IPR029063">
    <property type="entry name" value="SAM-dependent_MTases_sf"/>
</dbReference>
<reference evidence="4" key="1">
    <citation type="journal article" date="2014" name="Front. Microbiol.">
        <title>High frequency of phylogenetically diverse reductive dehalogenase-homologous genes in deep subseafloor sedimentary metagenomes.</title>
        <authorList>
            <person name="Kawai M."/>
            <person name="Futagami T."/>
            <person name="Toyoda A."/>
            <person name="Takaki Y."/>
            <person name="Nishi S."/>
            <person name="Hori S."/>
            <person name="Arai W."/>
            <person name="Tsubouchi T."/>
            <person name="Morono Y."/>
            <person name="Uchiyama I."/>
            <person name="Ito T."/>
            <person name="Fujiyama A."/>
            <person name="Inagaki F."/>
            <person name="Takami H."/>
        </authorList>
    </citation>
    <scope>NUCLEOTIDE SEQUENCE</scope>
    <source>
        <strain evidence="4">Expedition CK06-06</strain>
    </source>
</reference>
<protein>
    <recommendedName>
        <fullName evidence="3">DNA methylase N-4/N-6 domain-containing protein</fullName>
    </recommendedName>
</protein>
<accession>X1K6S1</accession>
<sequence length="62" mass="6755">AIAVVMPSPAESARKVGHPAPFPINLPYRLIQLYTFKGEVVLDPFAEVAQLALLQLKLEGII</sequence>
<feature type="domain" description="DNA methylase N-4/N-6" evidence="3">
    <location>
        <begin position="11"/>
        <end position="46"/>
    </location>
</feature>
<gene>
    <name evidence="4" type="ORF">S03H2_68721</name>
</gene>
<feature type="non-terminal residue" evidence="4">
    <location>
        <position position="1"/>
    </location>
</feature>
<proteinExistence type="predicted"/>
<dbReference type="Pfam" id="PF01555">
    <property type="entry name" value="N6_N4_Mtase"/>
    <property type="match status" value="1"/>
</dbReference>
<keyword evidence="2" id="KW-0808">Transferase</keyword>
<evidence type="ECO:0000259" key="3">
    <source>
        <dbReference type="Pfam" id="PF01555"/>
    </source>
</evidence>